<dbReference type="InterPro" id="IPR010816">
    <property type="entry name" value="Het-C"/>
</dbReference>
<feature type="compositionally biased region" description="Basic and acidic residues" evidence="1">
    <location>
        <begin position="1"/>
        <end position="21"/>
    </location>
</feature>
<accession>A0A3M3Z901</accession>
<evidence type="ECO:0008006" key="4">
    <source>
        <dbReference type="Google" id="ProtNLM"/>
    </source>
</evidence>
<evidence type="ECO:0000256" key="1">
    <source>
        <dbReference type="SAM" id="MobiDB-lite"/>
    </source>
</evidence>
<evidence type="ECO:0000313" key="3">
    <source>
        <dbReference type="Proteomes" id="UP000268056"/>
    </source>
</evidence>
<organism evidence="2 3">
    <name type="scientific">Pseudomonas syringae pv. tagetis</name>
    <dbReference type="NCBI Taxonomy" id="129140"/>
    <lineage>
        <taxon>Bacteria</taxon>
        <taxon>Pseudomonadati</taxon>
        <taxon>Pseudomonadota</taxon>
        <taxon>Gammaproteobacteria</taxon>
        <taxon>Pseudomonadales</taxon>
        <taxon>Pseudomonadaceae</taxon>
        <taxon>Pseudomonas</taxon>
    </lineage>
</organism>
<dbReference type="AlphaFoldDB" id="A0A3M3Z901"/>
<feature type="region of interest" description="Disordered" evidence="1">
    <location>
        <begin position="1"/>
        <end position="35"/>
    </location>
</feature>
<sequence>MFTYKESRMNRPDGTSERFAADTDQAMNTNAEPLPTPLRFEAGKGDEHTHTHGAIEAVLESAGFRHEEIRAIYFGNWLRDYSQLLDPKIVRAKTMPKSFPDLLSR</sequence>
<gene>
    <name evidence="2" type="ORF">ALQ32_00317</name>
</gene>
<dbReference type="EMBL" id="RBQC01000048">
    <property type="protein sequence ID" value="RMO90465.1"/>
    <property type="molecule type" value="Genomic_DNA"/>
</dbReference>
<proteinExistence type="predicted"/>
<evidence type="ECO:0000313" key="2">
    <source>
        <dbReference type="EMBL" id="RMO90465.1"/>
    </source>
</evidence>
<name>A0A3M3Z901_9PSED</name>
<dbReference type="Pfam" id="PF07217">
    <property type="entry name" value="Het-C"/>
    <property type="match status" value="1"/>
</dbReference>
<comment type="caution">
    <text evidence="2">The sequence shown here is derived from an EMBL/GenBank/DDBJ whole genome shotgun (WGS) entry which is preliminary data.</text>
</comment>
<reference evidence="2 3" key="1">
    <citation type="submission" date="2018-08" db="EMBL/GenBank/DDBJ databases">
        <title>Recombination of ecologically and evolutionarily significant loci maintains genetic cohesion in the Pseudomonas syringae species complex.</title>
        <authorList>
            <person name="Dillon M."/>
            <person name="Thakur S."/>
            <person name="Almeida R.N.D."/>
            <person name="Weir B.S."/>
            <person name="Guttman D.S."/>
        </authorList>
    </citation>
    <scope>NUCLEOTIDE SEQUENCE [LARGE SCALE GENOMIC DNA]</scope>
    <source>
        <strain evidence="2 3">ICMP 4092</strain>
    </source>
</reference>
<protein>
    <recommendedName>
        <fullName evidence="4">PhcA</fullName>
    </recommendedName>
</protein>
<dbReference type="Proteomes" id="UP000268056">
    <property type="component" value="Unassembled WGS sequence"/>
</dbReference>